<dbReference type="AlphaFoldDB" id="A0A919VAC4"/>
<proteinExistence type="predicted"/>
<evidence type="ECO:0000313" key="2">
    <source>
        <dbReference type="Proteomes" id="UP000606172"/>
    </source>
</evidence>
<organism evidence="1 2">
    <name type="scientific">Sinosporangium siamense</name>
    <dbReference type="NCBI Taxonomy" id="1367973"/>
    <lineage>
        <taxon>Bacteria</taxon>
        <taxon>Bacillati</taxon>
        <taxon>Actinomycetota</taxon>
        <taxon>Actinomycetes</taxon>
        <taxon>Streptosporangiales</taxon>
        <taxon>Streptosporangiaceae</taxon>
        <taxon>Sinosporangium</taxon>
    </lineage>
</organism>
<gene>
    <name evidence="1" type="ORF">Ssi02_54980</name>
</gene>
<protein>
    <submittedName>
        <fullName evidence="1">Uncharacterized protein</fullName>
    </submittedName>
</protein>
<evidence type="ECO:0000313" key="1">
    <source>
        <dbReference type="EMBL" id="GII95267.1"/>
    </source>
</evidence>
<accession>A0A919VAC4</accession>
<reference evidence="1" key="1">
    <citation type="submission" date="2021-01" db="EMBL/GenBank/DDBJ databases">
        <title>Whole genome shotgun sequence of Sinosporangium siamense NBRC 109515.</title>
        <authorList>
            <person name="Komaki H."/>
            <person name="Tamura T."/>
        </authorList>
    </citation>
    <scope>NUCLEOTIDE SEQUENCE</scope>
    <source>
        <strain evidence="1">NBRC 109515</strain>
    </source>
</reference>
<dbReference type="Proteomes" id="UP000606172">
    <property type="component" value="Unassembled WGS sequence"/>
</dbReference>
<dbReference type="EMBL" id="BOOW01000034">
    <property type="protein sequence ID" value="GII95267.1"/>
    <property type="molecule type" value="Genomic_DNA"/>
</dbReference>
<sequence length="99" mass="11028">MIKLSAYGASVGRDGIKFLNRSVNGLNAPDAEDGTQRVALHAFACRAGIHTRRHLHAPFRMAAGENYFVSLLECGRSRVHQLPAYRPFLWDAHRLAKQA</sequence>
<comment type="caution">
    <text evidence="1">The sequence shown here is derived from an EMBL/GenBank/DDBJ whole genome shotgun (WGS) entry which is preliminary data.</text>
</comment>
<keyword evidence="2" id="KW-1185">Reference proteome</keyword>
<name>A0A919VAC4_9ACTN</name>